<organism evidence="2 3">
    <name type="scientific">Amedibacillus dolichus</name>
    <dbReference type="NCBI Taxonomy" id="31971"/>
    <lineage>
        <taxon>Bacteria</taxon>
        <taxon>Bacillati</taxon>
        <taxon>Bacillota</taxon>
        <taxon>Erysipelotrichia</taxon>
        <taxon>Erysipelotrichales</taxon>
        <taxon>Erysipelotrichaceae</taxon>
        <taxon>Amedibacillus</taxon>
    </lineage>
</organism>
<keyword evidence="3" id="KW-1185">Reference proteome</keyword>
<dbReference type="EMBL" id="JAUDCG010000013">
    <property type="protein sequence ID" value="MDM8156848.1"/>
    <property type="molecule type" value="Genomic_DNA"/>
</dbReference>
<accession>A0ABT7UB33</accession>
<feature type="transmembrane region" description="Helical" evidence="1">
    <location>
        <begin position="33"/>
        <end position="51"/>
    </location>
</feature>
<keyword evidence="1" id="KW-1133">Transmembrane helix</keyword>
<proteinExistence type="predicted"/>
<keyword evidence="1" id="KW-0472">Membrane</keyword>
<name>A0ABT7UB33_9FIRM</name>
<gene>
    <name evidence="2" type="ORF">QUV96_04260</name>
</gene>
<sequence length="60" mass="6767">MRQRAGMILCIAGMLLLFAPDVNYRQFLLNAAAITVEHWPIGLVILGLILLRPHKGKRRS</sequence>
<evidence type="ECO:0008006" key="4">
    <source>
        <dbReference type="Google" id="ProtNLM"/>
    </source>
</evidence>
<reference evidence="2" key="2">
    <citation type="submission" date="2023-06" db="EMBL/GenBank/DDBJ databases">
        <authorList>
            <person name="Zeman M."/>
            <person name="Kubasova T."/>
            <person name="Jahodarova E."/>
            <person name="Nykrynova M."/>
            <person name="Rychlik I."/>
        </authorList>
    </citation>
    <scope>NUCLEOTIDE SEQUENCE</scope>
    <source>
        <strain evidence="2">ET39</strain>
    </source>
</reference>
<evidence type="ECO:0000256" key="1">
    <source>
        <dbReference type="SAM" id="Phobius"/>
    </source>
</evidence>
<dbReference type="RefSeq" id="WP_289607315.1">
    <property type="nucleotide sequence ID" value="NZ_JAUDCG010000013.1"/>
</dbReference>
<comment type="caution">
    <text evidence="2">The sequence shown here is derived from an EMBL/GenBank/DDBJ whole genome shotgun (WGS) entry which is preliminary data.</text>
</comment>
<keyword evidence="1" id="KW-0812">Transmembrane</keyword>
<protein>
    <recommendedName>
        <fullName evidence="4">DUF5668 domain-containing protein</fullName>
    </recommendedName>
</protein>
<reference evidence="2" key="1">
    <citation type="submission" date="2023-06" db="EMBL/GenBank/DDBJ databases">
        <title>Identification and characterization of horizontal gene transfer across gut microbiota members of farm animals based on homology search.</title>
        <authorList>
            <person name="Schwarzerova J."/>
            <person name="Nykrynova M."/>
            <person name="Jureckova K."/>
            <person name="Cejkova D."/>
            <person name="Rychlik I."/>
        </authorList>
    </citation>
    <scope>NUCLEOTIDE SEQUENCE</scope>
    <source>
        <strain evidence="2">ET39</strain>
    </source>
</reference>
<dbReference type="Proteomes" id="UP001529340">
    <property type="component" value="Unassembled WGS sequence"/>
</dbReference>
<evidence type="ECO:0000313" key="3">
    <source>
        <dbReference type="Proteomes" id="UP001529340"/>
    </source>
</evidence>
<evidence type="ECO:0000313" key="2">
    <source>
        <dbReference type="EMBL" id="MDM8156848.1"/>
    </source>
</evidence>